<sequence length="218" mass="24497">MASQTPLHPTFKGHVATTWDALLLFESCLQGHINHASRPPNDRERQELISSGSIFIYEEHASGIKRWTDGISWSPSRILGNFLIYRQLDKLSPPGEKKRVLRRKKGSQGVNKANPRSNLSVLSVLDPATIVRDPERSLVGFLVDSNPFKERGLVKKTISISFQGVPHYLVSYYNIGDVDNKSLVTPSGSPFFESVKPRTELIMSQKFRNPVGEMTMYA</sequence>
<dbReference type="RefSeq" id="XP_018657040.1">
    <property type="nucleotide sequence ID" value="XM_018809718.1"/>
</dbReference>
<evidence type="ECO:0000313" key="5">
    <source>
        <dbReference type="Proteomes" id="UP000054821"/>
    </source>
</evidence>
<comment type="similarity">
    <text evidence="1">Belongs to the MIT1/WOR1 family.</text>
</comment>
<accession>A0A0W7VC96</accession>
<dbReference type="Pfam" id="PF09729">
    <property type="entry name" value="Gti1_Pac2"/>
    <property type="match status" value="1"/>
</dbReference>
<evidence type="ECO:0000313" key="3">
    <source>
        <dbReference type="EMBL" id="PNP45955.1"/>
    </source>
</evidence>
<reference evidence="4" key="3">
    <citation type="submission" date="2017-08" db="EMBL/GenBank/DDBJ databases">
        <title>Trichoderma gamsii strain T6085, whole genome shotgun sequencing project.</title>
        <authorList>
            <person name="Baroncelli R."/>
        </authorList>
    </citation>
    <scope>NUCLEOTIDE SEQUENCE</scope>
    <source>
        <strain evidence="4">T6085</strain>
    </source>
</reference>
<dbReference type="PANTHER" id="PTHR28027">
    <property type="entry name" value="TRANSCRIPTIONAL REGULATOR MIT1"/>
    <property type="match status" value="1"/>
</dbReference>
<dbReference type="OrthoDB" id="5319641at2759"/>
<protein>
    <submittedName>
        <fullName evidence="4">Gti1/Pac2 family protein</fullName>
    </submittedName>
</protein>
<dbReference type="AlphaFoldDB" id="A0A0W7VC96"/>
<reference evidence="3 6" key="2">
    <citation type="submission" date="2017-02" db="EMBL/GenBank/DDBJ databases">
        <title>Genomes of Trichoderma spp. with biocontrol activity.</title>
        <authorList>
            <person name="Gardiner D."/>
            <person name="Kazan K."/>
            <person name="Vos C."/>
            <person name="Harvey P."/>
        </authorList>
    </citation>
    <scope>NUCLEOTIDE SEQUENCE [LARGE SCALE GENOMIC DNA]</scope>
    <source>
        <strain evidence="3 6">A5MH</strain>
    </source>
</reference>
<dbReference type="InterPro" id="IPR018608">
    <property type="entry name" value="Gti1/Pac2"/>
</dbReference>
<evidence type="ECO:0000313" key="6">
    <source>
        <dbReference type="Proteomes" id="UP000236546"/>
    </source>
</evidence>
<comment type="caution">
    <text evidence="3">The sequence shown here is derived from an EMBL/GenBank/DDBJ whole genome shotgun (WGS) entry which is preliminary data.</text>
</comment>
<dbReference type="EMBL" id="JPDN02000074">
    <property type="protein sequence ID" value="PON20293.1"/>
    <property type="molecule type" value="Genomic_DNA"/>
</dbReference>
<evidence type="ECO:0000256" key="1">
    <source>
        <dbReference type="ARBA" id="ARBA00008359"/>
    </source>
</evidence>
<dbReference type="EMBL" id="MTYH01000017">
    <property type="protein sequence ID" value="PNP45955.1"/>
    <property type="molecule type" value="Genomic_DNA"/>
</dbReference>
<reference evidence="4 5" key="1">
    <citation type="journal article" date="2016" name="Genome Announc.">
        <title>Draft Whole-Genome Sequence of Trichoderma gamsii T6085, a Promising Biocontrol Agent of Fusarium Head Blight on Wheat.</title>
        <authorList>
            <person name="Baroncelli R."/>
            <person name="Zapparata A."/>
            <person name="Piaggeschi G."/>
            <person name="Sarrocco S."/>
            <person name="Vannacci G."/>
        </authorList>
    </citation>
    <scope>NUCLEOTIDE SEQUENCE [LARGE SCALE GENOMIC DNA]</scope>
    <source>
        <strain evidence="4 5">T6085</strain>
    </source>
</reference>
<evidence type="ECO:0000256" key="2">
    <source>
        <dbReference type="SAM" id="MobiDB-lite"/>
    </source>
</evidence>
<keyword evidence="5" id="KW-1185">Reference proteome</keyword>
<gene>
    <name evidence="4" type="ORF">TGAM01_v210844</name>
    <name evidence="3" type="ORF">TGAMA5MH_02451</name>
</gene>
<evidence type="ECO:0000313" key="4">
    <source>
        <dbReference type="EMBL" id="PON20293.1"/>
    </source>
</evidence>
<name>A0A0W7VC96_9HYPO</name>
<dbReference type="GeneID" id="29989801"/>
<dbReference type="Proteomes" id="UP000054821">
    <property type="component" value="Unassembled WGS sequence"/>
</dbReference>
<dbReference type="Proteomes" id="UP000236546">
    <property type="component" value="Unassembled WGS sequence"/>
</dbReference>
<feature type="region of interest" description="Disordered" evidence="2">
    <location>
        <begin position="95"/>
        <end position="114"/>
    </location>
</feature>
<organism evidence="3 6">
    <name type="scientific">Trichoderma gamsii</name>
    <dbReference type="NCBI Taxonomy" id="398673"/>
    <lineage>
        <taxon>Eukaryota</taxon>
        <taxon>Fungi</taxon>
        <taxon>Dikarya</taxon>
        <taxon>Ascomycota</taxon>
        <taxon>Pezizomycotina</taxon>
        <taxon>Sordariomycetes</taxon>
        <taxon>Hypocreomycetidae</taxon>
        <taxon>Hypocreales</taxon>
        <taxon>Hypocreaceae</taxon>
        <taxon>Trichoderma</taxon>
    </lineage>
</organism>
<dbReference type="GO" id="GO:0003677">
    <property type="term" value="F:DNA binding"/>
    <property type="evidence" value="ECO:0007669"/>
    <property type="project" value="TreeGrafter"/>
</dbReference>
<dbReference type="PANTHER" id="PTHR28027:SF2">
    <property type="entry name" value="TRANSCRIPTIONAL REGULATOR MIT1"/>
    <property type="match status" value="1"/>
</dbReference>
<proteinExistence type="inferred from homology"/>